<name>A0A6A6RRW7_9PLEO</name>
<organism evidence="2 3">
    <name type="scientific">Massarina eburnea CBS 473.64</name>
    <dbReference type="NCBI Taxonomy" id="1395130"/>
    <lineage>
        <taxon>Eukaryota</taxon>
        <taxon>Fungi</taxon>
        <taxon>Dikarya</taxon>
        <taxon>Ascomycota</taxon>
        <taxon>Pezizomycotina</taxon>
        <taxon>Dothideomycetes</taxon>
        <taxon>Pleosporomycetidae</taxon>
        <taxon>Pleosporales</taxon>
        <taxon>Massarineae</taxon>
        <taxon>Massarinaceae</taxon>
        <taxon>Massarina</taxon>
    </lineage>
</organism>
<sequence>MSGFEITGVVLGSIPILVEALKSYADGVSMIKGVFTYEETYLEIHSSLVVSATIFQHSCEELLRGLVLPHSQFFALVETHEGWDNKDLAEKLKKRIGECDFDTYMKFANRVWKRIVLLGEKLQLRKDLTPVFIINGELDPKRRKQFFKSPITRVRGAFEAAKLRKVVEDIANDVRRLRDLSKDALQFEEERQERATASTSAYWLTMRNHALLLFSALQSMWPQCCPLHEHVVNLRVTLAETRNLSEDLATTQLCFHLENNNKAKIQRQVTIISSEAFVPKSTFGAKKARFATPRVVPVPNGHAYCKNERIDDLCDSLDKHCSTECLGYLHIEKWHYHLHGVQEWPQSTDLLPLRKLLASRTRTGVASRERCNYSIQLASAVMQLFDTSWLKQTWTLDDVYVNRKDKGGQIYIPTWFDGRSSTYHASDAMPLFVKNQLVFALGVALLELTYGKEIQYFAKAEDLDKDSKPHNLTMYIVADRLTKEVQETETPGFARAIAKCIYPASDTYDFDLSNEGYGNRFYIDVLQPLEQDHKRLFSP</sequence>
<dbReference type="Pfam" id="PF24476">
    <property type="entry name" value="DUF7580"/>
    <property type="match status" value="1"/>
</dbReference>
<dbReference type="Proteomes" id="UP000799753">
    <property type="component" value="Unassembled WGS sequence"/>
</dbReference>
<dbReference type="PANTHER" id="PTHR35186">
    <property type="entry name" value="ANK_REP_REGION DOMAIN-CONTAINING PROTEIN"/>
    <property type="match status" value="1"/>
</dbReference>
<feature type="domain" description="DUF7580" evidence="1">
    <location>
        <begin position="206"/>
        <end position="532"/>
    </location>
</feature>
<accession>A0A6A6RRW7</accession>
<evidence type="ECO:0000313" key="2">
    <source>
        <dbReference type="EMBL" id="KAF2638389.1"/>
    </source>
</evidence>
<evidence type="ECO:0000259" key="1">
    <source>
        <dbReference type="Pfam" id="PF24476"/>
    </source>
</evidence>
<dbReference type="PANTHER" id="PTHR35186:SF4">
    <property type="entry name" value="PRION-INHIBITION AND PROPAGATION HELO DOMAIN-CONTAINING PROTEIN"/>
    <property type="match status" value="1"/>
</dbReference>
<protein>
    <recommendedName>
        <fullName evidence="1">DUF7580 domain-containing protein</fullName>
    </recommendedName>
</protein>
<proteinExistence type="predicted"/>
<evidence type="ECO:0000313" key="3">
    <source>
        <dbReference type="Proteomes" id="UP000799753"/>
    </source>
</evidence>
<gene>
    <name evidence="2" type="ORF">P280DRAFT_471497</name>
</gene>
<dbReference type="AlphaFoldDB" id="A0A6A6RRW7"/>
<keyword evidence="3" id="KW-1185">Reference proteome</keyword>
<dbReference type="InterPro" id="IPR056002">
    <property type="entry name" value="DUF7580"/>
</dbReference>
<reference evidence="2" key="1">
    <citation type="journal article" date="2020" name="Stud. Mycol.">
        <title>101 Dothideomycetes genomes: a test case for predicting lifestyles and emergence of pathogens.</title>
        <authorList>
            <person name="Haridas S."/>
            <person name="Albert R."/>
            <person name="Binder M."/>
            <person name="Bloem J."/>
            <person name="Labutti K."/>
            <person name="Salamov A."/>
            <person name="Andreopoulos B."/>
            <person name="Baker S."/>
            <person name="Barry K."/>
            <person name="Bills G."/>
            <person name="Bluhm B."/>
            <person name="Cannon C."/>
            <person name="Castanera R."/>
            <person name="Culley D."/>
            <person name="Daum C."/>
            <person name="Ezra D."/>
            <person name="Gonzalez J."/>
            <person name="Henrissat B."/>
            <person name="Kuo A."/>
            <person name="Liang C."/>
            <person name="Lipzen A."/>
            <person name="Lutzoni F."/>
            <person name="Magnuson J."/>
            <person name="Mondo S."/>
            <person name="Nolan M."/>
            <person name="Ohm R."/>
            <person name="Pangilinan J."/>
            <person name="Park H.-J."/>
            <person name="Ramirez L."/>
            <person name="Alfaro M."/>
            <person name="Sun H."/>
            <person name="Tritt A."/>
            <person name="Yoshinaga Y."/>
            <person name="Zwiers L.-H."/>
            <person name="Turgeon B."/>
            <person name="Goodwin S."/>
            <person name="Spatafora J."/>
            <person name="Crous P."/>
            <person name="Grigoriev I."/>
        </authorList>
    </citation>
    <scope>NUCLEOTIDE SEQUENCE</scope>
    <source>
        <strain evidence="2">CBS 473.64</strain>
    </source>
</reference>
<dbReference type="EMBL" id="MU006790">
    <property type="protein sequence ID" value="KAF2638389.1"/>
    <property type="molecule type" value="Genomic_DNA"/>
</dbReference>
<dbReference type="OrthoDB" id="3565018at2759"/>